<evidence type="ECO:0000256" key="6">
    <source>
        <dbReference type="ARBA" id="ARBA00022989"/>
    </source>
</evidence>
<dbReference type="InParanoid" id="A0A6J2YK08"/>
<dbReference type="PROSITE" id="PS50920">
    <property type="entry name" value="SOLCAR"/>
    <property type="match status" value="3"/>
</dbReference>
<dbReference type="InterPro" id="IPR018108">
    <property type="entry name" value="MCP_transmembrane"/>
</dbReference>
<evidence type="ECO:0000313" key="12">
    <source>
        <dbReference type="Proteomes" id="UP000504635"/>
    </source>
</evidence>
<keyword evidence="3 10" id="KW-0813">Transport</keyword>
<reference evidence="13" key="1">
    <citation type="submission" date="2025-08" db="UniProtKB">
        <authorList>
            <consortium name="RefSeq"/>
        </authorList>
    </citation>
    <scope>IDENTIFICATION</scope>
    <source>
        <tissue evidence="13">Gonads</tissue>
    </source>
</reference>
<dbReference type="GO" id="GO:0031966">
    <property type="term" value="C:mitochondrial membrane"/>
    <property type="evidence" value="ECO:0007669"/>
    <property type="project" value="UniProtKB-SubCell"/>
</dbReference>
<keyword evidence="5" id="KW-0677">Repeat</keyword>
<dbReference type="GeneID" id="115888051"/>
<comment type="subcellular location">
    <subcellularLocation>
        <location evidence="1">Mitochondrion membrane</location>
        <topology evidence="1">Multi-pass membrane protein</topology>
    </subcellularLocation>
</comment>
<dbReference type="OrthoDB" id="1924968at2759"/>
<keyword evidence="7" id="KW-0496">Mitochondrion</keyword>
<dbReference type="SUPFAM" id="SSF103506">
    <property type="entry name" value="Mitochondrial carrier"/>
    <property type="match status" value="1"/>
</dbReference>
<proteinExistence type="inferred from homology"/>
<evidence type="ECO:0000256" key="8">
    <source>
        <dbReference type="ARBA" id="ARBA00023136"/>
    </source>
</evidence>
<dbReference type="RefSeq" id="XP_030763479.1">
    <property type="nucleotide sequence ID" value="XM_030907619.1"/>
</dbReference>
<dbReference type="Proteomes" id="UP000504635">
    <property type="component" value="Unplaced"/>
</dbReference>
<dbReference type="KEGG" id="soy:115888051"/>
<keyword evidence="6 11" id="KW-1133">Transmembrane helix</keyword>
<dbReference type="InterPro" id="IPR023395">
    <property type="entry name" value="MCP_dom_sf"/>
</dbReference>
<evidence type="ECO:0000256" key="3">
    <source>
        <dbReference type="ARBA" id="ARBA00022448"/>
    </source>
</evidence>
<feature type="repeat" description="Solcar" evidence="9">
    <location>
        <begin position="101"/>
        <end position="197"/>
    </location>
</feature>
<feature type="repeat" description="Solcar" evidence="9">
    <location>
        <begin position="199"/>
        <end position="286"/>
    </location>
</feature>
<evidence type="ECO:0000256" key="4">
    <source>
        <dbReference type="ARBA" id="ARBA00022692"/>
    </source>
</evidence>
<accession>A0A6J2YK08</accession>
<keyword evidence="12" id="KW-1185">Reference proteome</keyword>
<evidence type="ECO:0000256" key="5">
    <source>
        <dbReference type="ARBA" id="ARBA00022737"/>
    </source>
</evidence>
<dbReference type="GO" id="GO:1990575">
    <property type="term" value="P:mitochondrial L-ornithine transmembrane transport"/>
    <property type="evidence" value="ECO:0007669"/>
    <property type="project" value="TreeGrafter"/>
</dbReference>
<evidence type="ECO:0000256" key="10">
    <source>
        <dbReference type="RuleBase" id="RU000488"/>
    </source>
</evidence>
<protein>
    <submittedName>
        <fullName evidence="13">Solute carrier family 25 member 48-like</fullName>
    </submittedName>
</protein>
<keyword evidence="8 9" id="KW-0472">Membrane</keyword>
<evidence type="ECO:0000256" key="1">
    <source>
        <dbReference type="ARBA" id="ARBA00004225"/>
    </source>
</evidence>
<dbReference type="PANTHER" id="PTHR45624:SF1">
    <property type="entry name" value="SD08189P"/>
    <property type="match status" value="1"/>
</dbReference>
<dbReference type="PRINTS" id="PR00926">
    <property type="entry name" value="MITOCARRIER"/>
</dbReference>
<evidence type="ECO:0000313" key="13">
    <source>
        <dbReference type="RefSeq" id="XP_030763479.1"/>
    </source>
</evidence>
<name>A0A6J2YK08_SITOR</name>
<dbReference type="PANTHER" id="PTHR45624">
    <property type="entry name" value="MITOCHONDRIAL BASIC AMINO ACIDS TRANSPORTER-RELATED"/>
    <property type="match status" value="1"/>
</dbReference>
<feature type="repeat" description="Solcar" evidence="9">
    <location>
        <begin position="3"/>
        <end position="84"/>
    </location>
</feature>
<evidence type="ECO:0000256" key="2">
    <source>
        <dbReference type="ARBA" id="ARBA00006375"/>
    </source>
</evidence>
<organism evidence="12 13">
    <name type="scientific">Sitophilus oryzae</name>
    <name type="common">Rice weevil</name>
    <name type="synonym">Curculio oryzae</name>
    <dbReference type="NCBI Taxonomy" id="7048"/>
    <lineage>
        <taxon>Eukaryota</taxon>
        <taxon>Metazoa</taxon>
        <taxon>Ecdysozoa</taxon>
        <taxon>Arthropoda</taxon>
        <taxon>Hexapoda</taxon>
        <taxon>Insecta</taxon>
        <taxon>Pterygota</taxon>
        <taxon>Neoptera</taxon>
        <taxon>Endopterygota</taxon>
        <taxon>Coleoptera</taxon>
        <taxon>Polyphaga</taxon>
        <taxon>Cucujiformia</taxon>
        <taxon>Curculionidae</taxon>
        <taxon>Dryophthorinae</taxon>
        <taxon>Sitophilus</taxon>
    </lineage>
</organism>
<dbReference type="Pfam" id="PF00153">
    <property type="entry name" value="Mito_carr"/>
    <property type="match status" value="3"/>
</dbReference>
<dbReference type="InterPro" id="IPR002067">
    <property type="entry name" value="MCP"/>
</dbReference>
<dbReference type="GO" id="GO:0005289">
    <property type="term" value="F:high-affinity L-arginine transmembrane transporter activity"/>
    <property type="evidence" value="ECO:0007669"/>
    <property type="project" value="TreeGrafter"/>
</dbReference>
<feature type="transmembrane region" description="Helical" evidence="11">
    <location>
        <begin position="102"/>
        <end position="121"/>
    </location>
</feature>
<gene>
    <name evidence="13" type="primary">LOC115888051</name>
</gene>
<dbReference type="AlphaFoldDB" id="A0A6J2YK08"/>
<evidence type="ECO:0000256" key="11">
    <source>
        <dbReference type="SAM" id="Phobius"/>
    </source>
</evidence>
<keyword evidence="4 9" id="KW-0812">Transmembrane</keyword>
<evidence type="ECO:0000256" key="9">
    <source>
        <dbReference type="PROSITE-ProRule" id="PRU00282"/>
    </source>
</evidence>
<comment type="similarity">
    <text evidence="2 10">Belongs to the mitochondrial carrier (TC 2.A.29) family.</text>
</comment>
<evidence type="ECO:0000256" key="7">
    <source>
        <dbReference type="ARBA" id="ARBA00023128"/>
    </source>
</evidence>
<sequence length="291" mass="32365">MSSGVFADFIAGWVGGVLCTIVGYPFDTVKVRQQNFSASLFVATKETLKYEGILGFYRGILSPLVAYGPSNSIFFGCHNIIMKLINGSHPGAPSRTRHKATYLINVFFSGSLAGFVQAVIMCPVDLVKIALQTNTRSSSVWVHNSNSIEYEGLTHAVRTITKYQGLAGLYKGFVPMMYRDVPTSGVYLIVYESLLPDDRKWYQKIYAGGSAGIAAISVVLPVDVVKTRIQADDPVYPRYKGMRDCIKKIYEEEGYRIFWKGLPVITLRAFPANAVLFIGYEMTLDIFRATR</sequence>
<feature type="transmembrane region" description="Helical" evidence="11">
    <location>
        <begin position="6"/>
        <end position="26"/>
    </location>
</feature>
<dbReference type="InterPro" id="IPR050567">
    <property type="entry name" value="Mitochondrial_Carrier"/>
</dbReference>
<dbReference type="Gene3D" id="1.50.40.10">
    <property type="entry name" value="Mitochondrial carrier domain"/>
    <property type="match status" value="1"/>
</dbReference>